<sequence>MIVCRCQANTPKASNIVEKTRLTSSEVAMASVKVTGRHVVKPVRPSPQKTLFLSAMDIMCACNPHNRRLLFYKVPIGRSVDYSERVGRLKAALAEALAHFWPLAGRIRPPSSSSPVYSPTSKDEFTEPGCRMSLECNDEGAELLEARVEGITFEEIEITGFRDTYPFFNDLVPWVDPAHYAIAPPLCIQISSFECGSFTIGIAISHVVCDGTSLWHFLTSWAEIARGEKLSLEPVHLRTLLKVDNPSAEKAFLLAENVQDEKHAMAPGSNDLRVFQFNKEAVKRLKNRAGREYSSYEALCTHIWRYTSLARRHLPDQKLAFIHIVNTRNRANPPLPLGYFGNAIMWVATVATAGELAEESFAATAKRIHDTLEECNEAALLGWLHWLEVHGRNEIITNCMAINGARIRASSSTRFNVSAVDFGWGSPAAVRCPCIEIPGKIIFFPGSEGIGSIDMTIALPSLVMQRLEHEPDFMKP</sequence>
<evidence type="ECO:0000313" key="3">
    <source>
        <dbReference type="Proteomes" id="UP000825935"/>
    </source>
</evidence>
<evidence type="ECO:0000256" key="1">
    <source>
        <dbReference type="ARBA" id="ARBA00022679"/>
    </source>
</evidence>
<dbReference type="GO" id="GO:0016740">
    <property type="term" value="F:transferase activity"/>
    <property type="evidence" value="ECO:0007669"/>
    <property type="project" value="UniProtKB-KW"/>
</dbReference>
<dbReference type="SUPFAM" id="SSF52777">
    <property type="entry name" value="CoA-dependent acyltransferases"/>
    <property type="match status" value="1"/>
</dbReference>
<dbReference type="Proteomes" id="UP000825935">
    <property type="component" value="Chromosome 5"/>
</dbReference>
<dbReference type="Gene3D" id="3.30.559.10">
    <property type="entry name" value="Chloramphenicol acetyltransferase-like domain"/>
    <property type="match status" value="2"/>
</dbReference>
<keyword evidence="3" id="KW-1185">Reference proteome</keyword>
<reference evidence="2" key="1">
    <citation type="submission" date="2021-08" db="EMBL/GenBank/DDBJ databases">
        <title>WGS assembly of Ceratopteris richardii.</title>
        <authorList>
            <person name="Marchant D.B."/>
            <person name="Chen G."/>
            <person name="Jenkins J."/>
            <person name="Shu S."/>
            <person name="Leebens-Mack J."/>
            <person name="Grimwood J."/>
            <person name="Schmutz J."/>
            <person name="Soltis P."/>
            <person name="Soltis D."/>
            <person name="Chen Z.-H."/>
        </authorList>
    </citation>
    <scope>NUCLEOTIDE SEQUENCE</scope>
    <source>
        <strain evidence="2">Whitten #5841</strain>
        <tissue evidence="2">Leaf</tissue>
    </source>
</reference>
<dbReference type="AlphaFoldDB" id="A0A8T2URW8"/>
<dbReference type="PANTHER" id="PTHR31896">
    <property type="entry name" value="FAMILY REGULATORY PROTEIN, PUTATIVE (AFU_ORTHOLOGUE AFUA_3G14730)-RELATED"/>
    <property type="match status" value="1"/>
</dbReference>
<dbReference type="OMA" id="CTHIWRY"/>
<dbReference type="EMBL" id="CM035410">
    <property type="protein sequence ID" value="KAH7437498.1"/>
    <property type="molecule type" value="Genomic_DNA"/>
</dbReference>
<dbReference type="InterPro" id="IPR023213">
    <property type="entry name" value="CAT-like_dom_sf"/>
</dbReference>
<proteinExistence type="predicted"/>
<dbReference type="OrthoDB" id="1862401at2759"/>
<comment type="caution">
    <text evidence="2">The sequence shown here is derived from an EMBL/GenBank/DDBJ whole genome shotgun (WGS) entry which is preliminary data.</text>
</comment>
<evidence type="ECO:0000313" key="2">
    <source>
        <dbReference type="EMBL" id="KAH7437498.1"/>
    </source>
</evidence>
<keyword evidence="1" id="KW-0808">Transferase</keyword>
<accession>A0A8T2URW8</accession>
<dbReference type="PANTHER" id="PTHR31896:SF64">
    <property type="entry name" value="TRICHOTHECENE 3-O-ACETYLTRANSFERASE"/>
    <property type="match status" value="1"/>
</dbReference>
<protein>
    <submittedName>
        <fullName evidence="2">Uncharacterized protein</fullName>
    </submittedName>
</protein>
<organism evidence="2 3">
    <name type="scientific">Ceratopteris richardii</name>
    <name type="common">Triangle waterfern</name>
    <dbReference type="NCBI Taxonomy" id="49495"/>
    <lineage>
        <taxon>Eukaryota</taxon>
        <taxon>Viridiplantae</taxon>
        <taxon>Streptophyta</taxon>
        <taxon>Embryophyta</taxon>
        <taxon>Tracheophyta</taxon>
        <taxon>Polypodiopsida</taxon>
        <taxon>Polypodiidae</taxon>
        <taxon>Polypodiales</taxon>
        <taxon>Pteridineae</taxon>
        <taxon>Pteridaceae</taxon>
        <taxon>Parkerioideae</taxon>
        <taxon>Ceratopteris</taxon>
    </lineage>
</organism>
<dbReference type="Pfam" id="PF02458">
    <property type="entry name" value="Transferase"/>
    <property type="match status" value="1"/>
</dbReference>
<name>A0A8T2URW8_CERRI</name>
<gene>
    <name evidence="2" type="ORF">KP509_05G074900</name>
</gene>
<dbReference type="InterPro" id="IPR051283">
    <property type="entry name" value="Sec_Metabolite_Acyltrans"/>
</dbReference>